<dbReference type="SMART" id="SM00382">
    <property type="entry name" value="AAA"/>
    <property type="match status" value="1"/>
</dbReference>
<feature type="region of interest" description="Disordered" evidence="8">
    <location>
        <begin position="319"/>
        <end position="359"/>
    </location>
</feature>
<reference evidence="13 14" key="1">
    <citation type="journal article" date="2009" name="Science">
        <title>Green evolution and dynamic adaptations revealed by genomes of the marine picoeukaryotes Micromonas.</title>
        <authorList>
            <person name="Worden A.Z."/>
            <person name="Lee J.H."/>
            <person name="Mock T."/>
            <person name="Rouze P."/>
            <person name="Simmons M.P."/>
            <person name="Aerts A.L."/>
            <person name="Allen A.E."/>
            <person name="Cuvelier M.L."/>
            <person name="Derelle E."/>
            <person name="Everett M.V."/>
            <person name="Foulon E."/>
            <person name="Grimwood J."/>
            <person name="Gundlach H."/>
            <person name="Henrissat B."/>
            <person name="Napoli C."/>
            <person name="McDonald S.M."/>
            <person name="Parker M.S."/>
            <person name="Rombauts S."/>
            <person name="Salamov A."/>
            <person name="Von Dassow P."/>
            <person name="Badger J.H."/>
            <person name="Coutinho P.M."/>
            <person name="Demir E."/>
            <person name="Dubchak I."/>
            <person name="Gentemann C."/>
            <person name="Eikrem W."/>
            <person name="Gready J.E."/>
            <person name="John U."/>
            <person name="Lanier W."/>
            <person name="Lindquist E.A."/>
            <person name="Lucas S."/>
            <person name="Mayer K.F."/>
            <person name="Moreau H."/>
            <person name="Not F."/>
            <person name="Otillar R."/>
            <person name="Panaud O."/>
            <person name="Pangilinan J."/>
            <person name="Paulsen I."/>
            <person name="Piegu B."/>
            <person name="Poliakov A."/>
            <person name="Robbens S."/>
            <person name="Schmutz J."/>
            <person name="Toulza E."/>
            <person name="Wyss T."/>
            <person name="Zelensky A."/>
            <person name="Zhou K."/>
            <person name="Armbrust E.V."/>
            <person name="Bhattacharya D."/>
            <person name="Goodenough U.W."/>
            <person name="Van de Peer Y."/>
            <person name="Grigoriev I.V."/>
        </authorList>
    </citation>
    <scope>NUCLEOTIDE SEQUENCE [LARGE SCALE GENOMIC DNA]</scope>
    <source>
        <strain evidence="13 14">CCMP1545</strain>
    </source>
</reference>
<gene>
    <name evidence="13" type="ORF">MICPUCDRAFT_1092</name>
</gene>
<feature type="non-terminal residue" evidence="13">
    <location>
        <position position="1"/>
    </location>
</feature>
<dbReference type="Gene3D" id="1.20.1560.10">
    <property type="entry name" value="ABC transporter type 1, transmembrane domain"/>
    <property type="match status" value="1"/>
</dbReference>
<evidence type="ECO:0000256" key="6">
    <source>
        <dbReference type="ARBA" id="ARBA00022989"/>
    </source>
</evidence>
<proteinExistence type="predicted"/>
<dbReference type="GO" id="GO:0005524">
    <property type="term" value="F:ATP binding"/>
    <property type="evidence" value="ECO:0007669"/>
    <property type="project" value="UniProtKB-KW"/>
</dbReference>
<evidence type="ECO:0000259" key="11">
    <source>
        <dbReference type="PROSITE" id="PS50893"/>
    </source>
</evidence>
<dbReference type="GO" id="GO:0016887">
    <property type="term" value="F:ATP hydrolysis activity"/>
    <property type="evidence" value="ECO:0007669"/>
    <property type="project" value="InterPro"/>
</dbReference>
<dbReference type="PANTHER" id="PTHR43394">
    <property type="entry name" value="ATP-DEPENDENT PERMEASE MDL1, MITOCHONDRIAL"/>
    <property type="match status" value="1"/>
</dbReference>
<evidence type="ECO:0000256" key="5">
    <source>
        <dbReference type="ARBA" id="ARBA00022840"/>
    </source>
</evidence>
<dbReference type="GO" id="GO:0015421">
    <property type="term" value="F:ABC-type oligopeptide transporter activity"/>
    <property type="evidence" value="ECO:0007669"/>
    <property type="project" value="TreeGrafter"/>
</dbReference>
<dbReference type="PANTHER" id="PTHR43394:SF7">
    <property type="entry name" value="ABC TRANSPORTER B FAMILY MEMBER 28"/>
    <property type="match status" value="1"/>
</dbReference>
<comment type="subcellular location">
    <subcellularLocation>
        <location evidence="1">Membrane</location>
        <topology evidence="1">Multi-pass membrane protein</topology>
    </subcellularLocation>
</comment>
<dbReference type="OMA" id="YTKPFNE"/>
<keyword evidence="6 9" id="KW-1133">Transmembrane helix</keyword>
<dbReference type="KEGG" id="mpp:MICPUCDRAFT_1092"/>
<evidence type="ECO:0000313" key="13">
    <source>
        <dbReference type="EMBL" id="EEH58731.1"/>
    </source>
</evidence>
<keyword evidence="14" id="KW-1185">Reference proteome</keyword>
<feature type="transmembrane region" description="Helical" evidence="9">
    <location>
        <begin position="133"/>
        <end position="157"/>
    </location>
</feature>
<evidence type="ECO:0000256" key="2">
    <source>
        <dbReference type="ARBA" id="ARBA00022448"/>
    </source>
</evidence>
<feature type="domain" description="ABC transmembrane type-1" evidence="12">
    <location>
        <begin position="2"/>
        <end position="286"/>
    </location>
</feature>
<dbReference type="eggNOG" id="KOG0058">
    <property type="taxonomic scope" value="Eukaryota"/>
</dbReference>
<keyword evidence="10" id="KW-0732">Signal</keyword>
<feature type="chain" id="PRO_5002910357" evidence="10">
    <location>
        <begin position="18"/>
        <end position="617"/>
    </location>
</feature>
<keyword evidence="3 9" id="KW-0812">Transmembrane</keyword>
<dbReference type="Gene3D" id="3.40.50.300">
    <property type="entry name" value="P-loop containing nucleotide triphosphate hydrolases"/>
    <property type="match status" value="1"/>
</dbReference>
<feature type="transmembrane region" description="Helical" evidence="9">
    <location>
        <begin position="257"/>
        <end position="278"/>
    </location>
</feature>
<feature type="domain" description="ABC transporter" evidence="11">
    <location>
        <begin position="374"/>
        <end position="612"/>
    </location>
</feature>
<keyword evidence="5 13" id="KW-0067">ATP-binding</keyword>
<evidence type="ECO:0000256" key="7">
    <source>
        <dbReference type="ARBA" id="ARBA00023136"/>
    </source>
</evidence>
<evidence type="ECO:0000256" key="10">
    <source>
        <dbReference type="SAM" id="SignalP"/>
    </source>
</evidence>
<dbReference type="OrthoDB" id="6500128at2759"/>
<evidence type="ECO:0000259" key="12">
    <source>
        <dbReference type="PROSITE" id="PS50929"/>
    </source>
</evidence>
<evidence type="ECO:0000256" key="3">
    <source>
        <dbReference type="ARBA" id="ARBA00022692"/>
    </source>
</evidence>
<dbReference type="PROSITE" id="PS50929">
    <property type="entry name" value="ABC_TM1F"/>
    <property type="match status" value="1"/>
</dbReference>
<feature type="signal peptide" evidence="10">
    <location>
        <begin position="1"/>
        <end position="17"/>
    </location>
</feature>
<dbReference type="EMBL" id="GG663737">
    <property type="protein sequence ID" value="EEH58731.1"/>
    <property type="molecule type" value="Genomic_DNA"/>
</dbReference>
<dbReference type="SUPFAM" id="SSF52540">
    <property type="entry name" value="P-loop containing nucleoside triphosphate hydrolases"/>
    <property type="match status" value="1"/>
</dbReference>
<dbReference type="GeneID" id="9682116"/>
<keyword evidence="4" id="KW-0547">Nucleotide-binding</keyword>
<keyword evidence="7 9" id="KW-0472">Membrane</keyword>
<name>C1MND7_MICPC</name>
<dbReference type="GO" id="GO:0005743">
    <property type="term" value="C:mitochondrial inner membrane"/>
    <property type="evidence" value="ECO:0007669"/>
    <property type="project" value="TreeGrafter"/>
</dbReference>
<dbReference type="GO" id="GO:0090374">
    <property type="term" value="P:oligopeptide export from mitochondrion"/>
    <property type="evidence" value="ECO:0007669"/>
    <property type="project" value="TreeGrafter"/>
</dbReference>
<sequence length="617" mass="64130">VALAFAAMLAASAVVLAAPMFSSRIIECFIGARPEAHFARALATLCSLYLGEAAFTFVYVRCACALGEEVVASLRRDLFRALLTQRVRFFDEHKSAELAALLSVELGTVRTLVVANASRDRGFRAACECVGTVVVLFAVAPKLAPVLAFAVMSFAIVTAKFNRKTGALFAMDAKAQGAVSASAAATLGSVRTVRSFGGEAKAFRAFGVDAERARTSGVALSKARAALECANRGCIYLSLVVLYTFGGYLVKSGQVPVGVYLAAVGYTFGLIFATQGVVNTAADVKAASAALGRARDLVTARAPDPSLCELIPTQAQAGEVGEKRVGGESKGGGGGGGGEWTANASFSEEEKEARWETSRAGAAAARAAARGGDIVLRGVTFAYPSRPDQDVLRGLDLVLPRGKVTAIVGASGAGKSTIAQLLCRFYDPDVGILSVGGEPLDRAAFNRAHWLDAVALVSQQPTLFAGTVRENIRYGRDGASDADVAAAAAAANAHDFISELPEGYDADVGEGGGALSGGQRQRIAIARAILKDAPVLLLDEATSALDAASEAAVQSALTRLMQGRTTLVIAHRLSTVQNADQIAVMDRGEVVECGSHEELLRRGGVYAGLTNSQRLSF</sequence>
<feature type="transmembrane region" description="Helical" evidence="9">
    <location>
        <begin position="234"/>
        <end position="251"/>
    </location>
</feature>
<dbReference type="SUPFAM" id="SSF90123">
    <property type="entry name" value="ABC transporter transmembrane region"/>
    <property type="match status" value="1"/>
</dbReference>
<dbReference type="InterPro" id="IPR017871">
    <property type="entry name" value="ABC_transporter-like_CS"/>
</dbReference>
<dbReference type="Proteomes" id="UP000001876">
    <property type="component" value="Unassembled WGS sequence"/>
</dbReference>
<dbReference type="PROSITE" id="PS50893">
    <property type="entry name" value="ABC_TRANSPORTER_2"/>
    <property type="match status" value="1"/>
</dbReference>
<organism evidence="14">
    <name type="scientific">Micromonas pusilla (strain CCMP1545)</name>
    <name type="common">Picoplanktonic green alga</name>
    <dbReference type="NCBI Taxonomy" id="564608"/>
    <lineage>
        <taxon>Eukaryota</taxon>
        <taxon>Viridiplantae</taxon>
        <taxon>Chlorophyta</taxon>
        <taxon>Mamiellophyceae</taxon>
        <taxon>Mamiellales</taxon>
        <taxon>Mamiellaceae</taxon>
        <taxon>Micromonas</taxon>
    </lineage>
</organism>
<keyword evidence="2" id="KW-0813">Transport</keyword>
<dbReference type="InterPro" id="IPR039421">
    <property type="entry name" value="Type_1_exporter"/>
</dbReference>
<dbReference type="InterPro" id="IPR036640">
    <property type="entry name" value="ABC1_TM_sf"/>
</dbReference>
<evidence type="ECO:0000313" key="14">
    <source>
        <dbReference type="Proteomes" id="UP000001876"/>
    </source>
</evidence>
<evidence type="ECO:0000256" key="8">
    <source>
        <dbReference type="SAM" id="MobiDB-lite"/>
    </source>
</evidence>
<protein>
    <submittedName>
        <fullName evidence="13">ATP-binding cassette superfamily</fullName>
    </submittedName>
</protein>
<dbReference type="RefSeq" id="XP_003057086.1">
    <property type="nucleotide sequence ID" value="XM_003057040.1"/>
</dbReference>
<dbReference type="PROSITE" id="PS00211">
    <property type="entry name" value="ABC_TRANSPORTER_1"/>
    <property type="match status" value="1"/>
</dbReference>
<dbReference type="Pfam" id="PF00005">
    <property type="entry name" value="ABC_tran"/>
    <property type="match status" value="1"/>
</dbReference>
<dbReference type="InterPro" id="IPR003439">
    <property type="entry name" value="ABC_transporter-like_ATP-bd"/>
</dbReference>
<feature type="compositionally biased region" description="Gly residues" evidence="8">
    <location>
        <begin position="328"/>
        <end position="339"/>
    </location>
</feature>
<evidence type="ECO:0000256" key="4">
    <source>
        <dbReference type="ARBA" id="ARBA00022741"/>
    </source>
</evidence>
<dbReference type="FunFam" id="3.40.50.300:FF:000836">
    <property type="entry name" value="ABC transporter B family member 25"/>
    <property type="match status" value="1"/>
</dbReference>
<evidence type="ECO:0000256" key="1">
    <source>
        <dbReference type="ARBA" id="ARBA00004141"/>
    </source>
</evidence>
<evidence type="ECO:0000256" key="9">
    <source>
        <dbReference type="SAM" id="Phobius"/>
    </source>
</evidence>
<dbReference type="AlphaFoldDB" id="C1MND7"/>
<feature type="non-terminal residue" evidence="13">
    <location>
        <position position="617"/>
    </location>
</feature>
<dbReference type="InterPro" id="IPR027417">
    <property type="entry name" value="P-loop_NTPase"/>
</dbReference>
<dbReference type="InterPro" id="IPR003593">
    <property type="entry name" value="AAA+_ATPase"/>
</dbReference>
<accession>C1MND7</accession>
<dbReference type="STRING" id="564608.C1MND7"/>
<dbReference type="InterPro" id="IPR011527">
    <property type="entry name" value="ABC1_TM_dom"/>
</dbReference>
<dbReference type="Pfam" id="PF00664">
    <property type="entry name" value="ABC_membrane"/>
    <property type="match status" value="1"/>
</dbReference>